<organism evidence="1 2">
    <name type="scientific">Cryptosporangium japonicum</name>
    <dbReference type="NCBI Taxonomy" id="80872"/>
    <lineage>
        <taxon>Bacteria</taxon>
        <taxon>Bacillati</taxon>
        <taxon>Actinomycetota</taxon>
        <taxon>Actinomycetes</taxon>
        <taxon>Cryptosporangiales</taxon>
        <taxon>Cryptosporangiaceae</taxon>
        <taxon>Cryptosporangium</taxon>
    </lineage>
</organism>
<comment type="caution">
    <text evidence="1">The sequence shown here is derived from an EMBL/GenBank/DDBJ whole genome shotgun (WGS) entry which is preliminary data.</text>
</comment>
<reference evidence="2" key="1">
    <citation type="journal article" date="2019" name="Int. J. Syst. Evol. Microbiol.">
        <title>The Global Catalogue of Microorganisms (GCM) 10K type strain sequencing project: providing services to taxonomists for standard genome sequencing and annotation.</title>
        <authorList>
            <consortium name="The Broad Institute Genomics Platform"/>
            <consortium name="The Broad Institute Genome Sequencing Center for Infectious Disease"/>
            <person name="Wu L."/>
            <person name="Ma J."/>
        </authorList>
    </citation>
    <scope>NUCLEOTIDE SEQUENCE [LARGE SCALE GENOMIC DNA]</scope>
    <source>
        <strain evidence="2">JCM 10425</strain>
    </source>
</reference>
<dbReference type="RefSeq" id="WP_344652709.1">
    <property type="nucleotide sequence ID" value="NZ_BAAAGX010000028.1"/>
</dbReference>
<sequence>MAETKVVTLTVEFTLGGRKARNERVLAAGEAAVEAATAAFRDQLLDGGVTSVWSASRYDYRKLDQWPLVQCTLESEELDEELEEVDDDEEVDVEELVVESQFGATAELWSPPWVSWGASKRTRGLTGAGSAHRRSGKTSARTLCGLGIPTAAAVGDQRPIGVTSCGNCAEALGRVRRTVADAGRADTVDDDRSGAVAATNGIRRSWTPDWAVWNPSWRSGTARGANSAHRVSIETPTRTMCGFTIPTSATGGEQQPDGVRVCRDCARAFRRTRQSAARVHQHLVVPATDRVARGGRRRDLADLPPNYGPDLESEVSVRAYSGGLPGLGERT</sequence>
<gene>
    <name evidence="1" type="ORF">GCM10009539_64540</name>
</gene>
<evidence type="ECO:0008006" key="3">
    <source>
        <dbReference type="Google" id="ProtNLM"/>
    </source>
</evidence>
<evidence type="ECO:0000313" key="2">
    <source>
        <dbReference type="Proteomes" id="UP001500967"/>
    </source>
</evidence>
<dbReference type="Proteomes" id="UP001500967">
    <property type="component" value="Unassembled WGS sequence"/>
</dbReference>
<name>A0ABP3ENN3_9ACTN</name>
<dbReference type="EMBL" id="BAAAGX010000028">
    <property type="protein sequence ID" value="GAA0268566.1"/>
    <property type="molecule type" value="Genomic_DNA"/>
</dbReference>
<keyword evidence="2" id="KW-1185">Reference proteome</keyword>
<proteinExistence type="predicted"/>
<accession>A0ABP3ENN3</accession>
<evidence type="ECO:0000313" key="1">
    <source>
        <dbReference type="EMBL" id="GAA0268566.1"/>
    </source>
</evidence>
<protein>
    <recommendedName>
        <fullName evidence="3">C2H2-type domain-containing protein</fullName>
    </recommendedName>
</protein>